<accession>A0AAW0XG64</accession>
<sequence>RPTLTLGGNRKRVLSCPLSSATRRSVRSTTHLNSTSVSMKIWHSYLIYTSVALLTGGTESIQVEEPPGLKVFENGTVNDIVLDCPFVLEEGDSAGLVIKWFHLTNPVAVYQWIPSGSAPQATGILEGRVDLEYQVSQDNYHRHRALRILQPTTELTGQYTCSISSFNDEKLYKQNLIIYSEPQEVKVWTEQRDEQEVTVVCEVNHVFPQPRLYLLQVSPAAESVVLSDGKKVITQSQGTYNLLMERTMSDHDLAGATVFQCVVTIPDTQVQVIAATKYHPRIRPKMEEAKTGGSAAHSAVSVVAGIALLVLWRV</sequence>
<dbReference type="EMBL" id="JARKIK010000040">
    <property type="protein sequence ID" value="KAK8738323.1"/>
    <property type="molecule type" value="Genomic_DNA"/>
</dbReference>
<dbReference type="PANTHER" id="PTHR21261">
    <property type="entry name" value="BEAT PROTEIN"/>
    <property type="match status" value="1"/>
</dbReference>
<evidence type="ECO:0008006" key="3">
    <source>
        <dbReference type="Google" id="ProtNLM"/>
    </source>
</evidence>
<protein>
    <recommendedName>
        <fullName evidence="3">Ig-like domain-containing protein</fullName>
    </recommendedName>
</protein>
<dbReference type="InterPro" id="IPR036179">
    <property type="entry name" value="Ig-like_dom_sf"/>
</dbReference>
<reference evidence="1 2" key="1">
    <citation type="journal article" date="2024" name="BMC Genomics">
        <title>Genome assembly of redclaw crayfish (Cherax quadricarinatus) provides insights into its immune adaptation and hypoxia tolerance.</title>
        <authorList>
            <person name="Liu Z."/>
            <person name="Zheng J."/>
            <person name="Li H."/>
            <person name="Fang K."/>
            <person name="Wang S."/>
            <person name="He J."/>
            <person name="Zhou D."/>
            <person name="Weng S."/>
            <person name="Chi M."/>
            <person name="Gu Z."/>
            <person name="He J."/>
            <person name="Li F."/>
            <person name="Wang M."/>
        </authorList>
    </citation>
    <scope>NUCLEOTIDE SEQUENCE [LARGE SCALE GENOMIC DNA]</scope>
    <source>
        <strain evidence="1">ZL_2023a</strain>
    </source>
</reference>
<organism evidence="1 2">
    <name type="scientific">Cherax quadricarinatus</name>
    <name type="common">Australian red claw crayfish</name>
    <dbReference type="NCBI Taxonomy" id="27406"/>
    <lineage>
        <taxon>Eukaryota</taxon>
        <taxon>Metazoa</taxon>
        <taxon>Ecdysozoa</taxon>
        <taxon>Arthropoda</taxon>
        <taxon>Crustacea</taxon>
        <taxon>Multicrustacea</taxon>
        <taxon>Malacostraca</taxon>
        <taxon>Eumalacostraca</taxon>
        <taxon>Eucarida</taxon>
        <taxon>Decapoda</taxon>
        <taxon>Pleocyemata</taxon>
        <taxon>Astacidea</taxon>
        <taxon>Parastacoidea</taxon>
        <taxon>Parastacidae</taxon>
        <taxon>Cherax</taxon>
    </lineage>
</organism>
<dbReference type="AlphaFoldDB" id="A0AAW0XG64"/>
<evidence type="ECO:0000313" key="2">
    <source>
        <dbReference type="Proteomes" id="UP001445076"/>
    </source>
</evidence>
<dbReference type="SUPFAM" id="SSF48726">
    <property type="entry name" value="Immunoglobulin"/>
    <property type="match status" value="2"/>
</dbReference>
<dbReference type="InterPro" id="IPR013783">
    <property type="entry name" value="Ig-like_fold"/>
</dbReference>
<proteinExistence type="predicted"/>
<keyword evidence="2" id="KW-1185">Reference proteome</keyword>
<feature type="non-terminal residue" evidence="1">
    <location>
        <position position="1"/>
    </location>
</feature>
<dbReference type="Gene3D" id="2.60.40.10">
    <property type="entry name" value="Immunoglobulins"/>
    <property type="match status" value="1"/>
</dbReference>
<dbReference type="Proteomes" id="UP001445076">
    <property type="component" value="Unassembled WGS sequence"/>
</dbReference>
<name>A0AAW0XG64_CHEQU</name>
<comment type="caution">
    <text evidence="1">The sequence shown here is derived from an EMBL/GenBank/DDBJ whole genome shotgun (WGS) entry which is preliminary data.</text>
</comment>
<evidence type="ECO:0000313" key="1">
    <source>
        <dbReference type="EMBL" id="KAK8738323.1"/>
    </source>
</evidence>
<gene>
    <name evidence="1" type="ORF">OTU49_004163</name>
</gene>
<dbReference type="PANTHER" id="PTHR21261:SF2">
    <property type="entry name" value="GH04238P-RELATED"/>
    <property type="match status" value="1"/>
</dbReference>